<dbReference type="STRING" id="797209.GCA_000376445_03768"/>
<accession>E7QV86</accession>
<evidence type="ECO:0000313" key="3">
    <source>
        <dbReference type="Proteomes" id="UP000003751"/>
    </source>
</evidence>
<protein>
    <recommendedName>
        <fullName evidence="5">Lipoprotein</fullName>
    </recommendedName>
</protein>
<name>E7QV86_HALPU</name>
<dbReference type="Proteomes" id="UP000184203">
    <property type="component" value="Unassembled WGS sequence"/>
</dbReference>
<dbReference type="eggNOG" id="arCOG13622">
    <property type="taxonomic scope" value="Archaea"/>
</dbReference>
<dbReference type="Proteomes" id="UP000003751">
    <property type="component" value="Unassembled WGS sequence"/>
</dbReference>
<dbReference type="PROSITE" id="PS51257">
    <property type="entry name" value="PROKAR_LIPOPROTEIN"/>
    <property type="match status" value="1"/>
</dbReference>
<proteinExistence type="predicted"/>
<dbReference type="EMBL" id="AEMG01000013">
    <property type="protein sequence ID" value="EFW91604.1"/>
    <property type="molecule type" value="Genomic_DNA"/>
</dbReference>
<reference evidence="2" key="3">
    <citation type="submission" date="2016-11" db="EMBL/GenBank/DDBJ databases">
        <authorList>
            <person name="Jaros S."/>
            <person name="Januszkiewicz K."/>
            <person name="Wedrychowicz H."/>
        </authorList>
    </citation>
    <scope>NUCLEOTIDE SEQUENCE [LARGE SCALE GENOMIC DNA]</scope>
    <source>
        <strain evidence="2">DX253</strain>
    </source>
</reference>
<organism evidence="1 3">
    <name type="scientific">Haladaptatus paucihalophilus DX253</name>
    <dbReference type="NCBI Taxonomy" id="797209"/>
    <lineage>
        <taxon>Archaea</taxon>
        <taxon>Methanobacteriati</taxon>
        <taxon>Methanobacteriota</taxon>
        <taxon>Stenosarchaea group</taxon>
        <taxon>Halobacteria</taxon>
        <taxon>Halobacteriales</taxon>
        <taxon>Haladaptataceae</taxon>
        <taxon>Haladaptatus</taxon>
    </lineage>
</organism>
<sequence length="217" mass="23454">MRRIALLIVVAVVVSAGCSGVTNQLDDSAPDGSSGGDGAAGTTVDDAFLPFAFERPGTYTYETYEKDAGTGTIVWDVQSVDGENITMRGSFTHDGKTEERTATFTREEALVQVAFLPGGEYASMTMFSPSMNGVYGNDFRVGNTWTVPSSKGTMTYEITGTKTFAGIECYNSEIRVNGSVFTDACYSPDHGTAMYGVIYDEDGTKVREMKLVDYERN</sequence>
<evidence type="ECO:0000313" key="4">
    <source>
        <dbReference type="Proteomes" id="UP000184203"/>
    </source>
</evidence>
<evidence type="ECO:0008006" key="5">
    <source>
        <dbReference type="Google" id="ProtNLM"/>
    </source>
</evidence>
<reference evidence="1 3" key="1">
    <citation type="journal article" date="2014" name="ISME J.">
        <title>Trehalose/2-sulfotrehalose biosynthesis and glycine-betaine uptake are widely spread mechanisms for osmoadaptation in the Halobacteriales.</title>
        <authorList>
            <person name="Youssef N.H."/>
            <person name="Savage-Ashlock K.N."/>
            <person name="McCully A.L."/>
            <person name="Luedtke B."/>
            <person name="Shaw E.I."/>
            <person name="Hoff W.D."/>
            <person name="Elshahed M.S."/>
        </authorList>
    </citation>
    <scope>NUCLEOTIDE SEQUENCE [LARGE SCALE GENOMIC DNA]</scope>
    <source>
        <strain evidence="1 3">DX253</strain>
    </source>
</reference>
<dbReference type="EMBL" id="FRAN01000005">
    <property type="protein sequence ID" value="SHL23231.1"/>
    <property type="molecule type" value="Genomic_DNA"/>
</dbReference>
<dbReference type="PATRIC" id="fig|797209.4.peg.2680"/>
<reference evidence="4" key="2">
    <citation type="submission" date="2016-11" db="EMBL/GenBank/DDBJ databases">
        <authorList>
            <person name="Varghese N."/>
            <person name="Submissions S."/>
        </authorList>
    </citation>
    <scope>NUCLEOTIDE SEQUENCE [LARGE SCALE GENOMIC DNA]</scope>
    <source>
        <strain evidence="4">DX253</strain>
    </source>
</reference>
<keyword evidence="4" id="KW-1185">Reference proteome</keyword>
<dbReference type="RefSeq" id="WP_007980676.1">
    <property type="nucleotide sequence ID" value="NZ_AEMG01000013.1"/>
</dbReference>
<evidence type="ECO:0000313" key="2">
    <source>
        <dbReference type="EMBL" id="SHL23231.1"/>
    </source>
</evidence>
<dbReference type="AlphaFoldDB" id="E7QV86"/>
<dbReference type="OrthoDB" id="214412at2157"/>
<gene>
    <name evidence="2" type="ORF">SAMN05444342_3360</name>
    <name evidence="1" type="ORF">ZOD2009_13611</name>
</gene>
<evidence type="ECO:0000313" key="1">
    <source>
        <dbReference type="EMBL" id="EFW91604.1"/>
    </source>
</evidence>